<proteinExistence type="predicted"/>
<feature type="transmembrane region" description="Helical" evidence="1">
    <location>
        <begin position="29"/>
        <end position="48"/>
    </location>
</feature>
<dbReference type="EMBL" id="RBCJ01000003">
    <property type="protein sequence ID" value="RKN80207.1"/>
    <property type="molecule type" value="Genomic_DNA"/>
</dbReference>
<feature type="domain" description="GyrI-like small molecule binding" evidence="2">
    <location>
        <begin position="56"/>
        <end position="155"/>
    </location>
</feature>
<reference evidence="3 4" key="1">
    <citation type="submission" date="2018-10" db="EMBL/GenBank/DDBJ databases">
        <title>Ulvibacterium marinum gen. nov., sp. nov., a novel marine bacterium of the family Flavobacteriaceae, isolated from a culture of the green alga Ulva prolifera.</title>
        <authorList>
            <person name="Zhang Z."/>
        </authorList>
    </citation>
    <scope>NUCLEOTIDE SEQUENCE [LARGE SCALE GENOMIC DNA]</scope>
    <source>
        <strain evidence="3 4">CCMM003</strain>
    </source>
</reference>
<dbReference type="AlphaFoldDB" id="A0A3B0C8G0"/>
<dbReference type="Proteomes" id="UP000276603">
    <property type="component" value="Unassembled WGS sequence"/>
</dbReference>
<keyword evidence="1" id="KW-0812">Transmembrane</keyword>
<comment type="caution">
    <text evidence="3">The sequence shown here is derived from an EMBL/GenBank/DDBJ whole genome shotgun (WGS) entry which is preliminary data.</text>
</comment>
<keyword evidence="1" id="KW-1133">Transmembrane helix</keyword>
<name>A0A3B0C8G0_9FLAO</name>
<evidence type="ECO:0000313" key="3">
    <source>
        <dbReference type="EMBL" id="RKN80207.1"/>
    </source>
</evidence>
<organism evidence="3 4">
    <name type="scientific">Ulvibacterium marinum</name>
    <dbReference type="NCBI Taxonomy" id="2419782"/>
    <lineage>
        <taxon>Bacteria</taxon>
        <taxon>Pseudomonadati</taxon>
        <taxon>Bacteroidota</taxon>
        <taxon>Flavobacteriia</taxon>
        <taxon>Flavobacteriales</taxon>
        <taxon>Flavobacteriaceae</taxon>
        <taxon>Ulvibacterium</taxon>
    </lineage>
</organism>
<dbReference type="SUPFAM" id="SSF55136">
    <property type="entry name" value="Probable bacterial effector-binding domain"/>
    <property type="match status" value="1"/>
</dbReference>
<dbReference type="Gene3D" id="3.20.80.10">
    <property type="entry name" value="Regulatory factor, effector binding domain"/>
    <property type="match status" value="1"/>
</dbReference>
<protein>
    <submittedName>
        <fullName evidence="3">AraC family transcriptional regulator</fullName>
    </submittedName>
</protein>
<dbReference type="PANTHER" id="PTHR15949:SF3">
    <property type="entry name" value="TESTIS-EXPRESSED PROTEIN 264"/>
    <property type="match status" value="1"/>
</dbReference>
<keyword evidence="4" id="KW-1185">Reference proteome</keyword>
<gene>
    <name evidence="3" type="ORF">D7Z94_18410</name>
</gene>
<sequence length="210" mass="23964">MGVCLLHKNLGQFPKAKTKRVEHMKAVQIVLWIIVVLVVVIASAYTYYGGFVTISPEIKEVGGETLVYEKITGDYSQSSATSDRVYQKLLEDYQIGTTKGFGIYYDNPKVTEKDKLRADIGCILESDFDKMEGLKKDFEIMEYPKDKYIVVEFPFKGMPSVIIGIRRVYPALNAYAEQKGHAVDNPVMEIWDVPNKKIKYRKALVKTEKF</sequence>
<dbReference type="PANTHER" id="PTHR15949">
    <property type="entry name" value="TESTIS-EXPRESSED PROTEIN 264"/>
    <property type="match status" value="1"/>
</dbReference>
<evidence type="ECO:0000313" key="4">
    <source>
        <dbReference type="Proteomes" id="UP000276603"/>
    </source>
</evidence>
<dbReference type="Pfam" id="PF06445">
    <property type="entry name" value="GyrI-like"/>
    <property type="match status" value="1"/>
</dbReference>
<evidence type="ECO:0000256" key="1">
    <source>
        <dbReference type="SAM" id="Phobius"/>
    </source>
</evidence>
<keyword evidence="1" id="KW-0472">Membrane</keyword>
<dbReference type="InterPro" id="IPR029442">
    <property type="entry name" value="GyrI-like"/>
</dbReference>
<accession>A0A3B0C8G0</accession>
<evidence type="ECO:0000259" key="2">
    <source>
        <dbReference type="Pfam" id="PF06445"/>
    </source>
</evidence>
<dbReference type="InterPro" id="IPR011256">
    <property type="entry name" value="Reg_factor_effector_dom_sf"/>
</dbReference>